<dbReference type="Proteomes" id="UP000054166">
    <property type="component" value="Unassembled WGS sequence"/>
</dbReference>
<reference evidence="3" key="2">
    <citation type="submission" date="2015-01" db="EMBL/GenBank/DDBJ databases">
        <title>Evolutionary Origins and Diversification of the Mycorrhizal Mutualists.</title>
        <authorList>
            <consortium name="DOE Joint Genome Institute"/>
            <consortium name="Mycorrhizal Genomics Consortium"/>
            <person name="Kohler A."/>
            <person name="Kuo A."/>
            <person name="Nagy L.G."/>
            <person name="Floudas D."/>
            <person name="Copeland A."/>
            <person name="Barry K.W."/>
            <person name="Cichocki N."/>
            <person name="Veneault-Fourrey C."/>
            <person name="LaButti K."/>
            <person name="Lindquist E.A."/>
            <person name="Lipzen A."/>
            <person name="Lundell T."/>
            <person name="Morin E."/>
            <person name="Murat C."/>
            <person name="Riley R."/>
            <person name="Ohm R."/>
            <person name="Sun H."/>
            <person name="Tunlid A."/>
            <person name="Henrissat B."/>
            <person name="Grigoriev I.V."/>
            <person name="Hibbett D.S."/>
            <person name="Martin F."/>
        </authorList>
    </citation>
    <scope>NUCLEOTIDE SEQUENCE [LARGE SCALE GENOMIC DNA]</scope>
    <source>
        <strain evidence="3">F 1598</strain>
    </source>
</reference>
<dbReference type="EMBL" id="KN833010">
    <property type="protein sequence ID" value="KIM79373.1"/>
    <property type="molecule type" value="Genomic_DNA"/>
</dbReference>
<sequence length="111" mass="12604">MDGLNRTNLPRNSNAPSRSQRVQEASWNLYPRRSYTKSNNALHFSSVWLSGILTRPVDLMNYVGLKDRTHSSAFDTGYVHTRSNCYSTISGLAYSFDPDKSARRNGIPNEF</sequence>
<protein>
    <submittedName>
        <fullName evidence="2">Uncharacterized protein</fullName>
    </submittedName>
</protein>
<proteinExistence type="predicted"/>
<evidence type="ECO:0000313" key="2">
    <source>
        <dbReference type="EMBL" id="KIM79373.1"/>
    </source>
</evidence>
<evidence type="ECO:0000313" key="3">
    <source>
        <dbReference type="Proteomes" id="UP000054166"/>
    </source>
</evidence>
<accession>A0A0C3AZE0</accession>
<reference evidence="2 3" key="1">
    <citation type="submission" date="2014-04" db="EMBL/GenBank/DDBJ databases">
        <authorList>
            <consortium name="DOE Joint Genome Institute"/>
            <person name="Kuo A."/>
            <person name="Tarkka M."/>
            <person name="Buscot F."/>
            <person name="Kohler A."/>
            <person name="Nagy L.G."/>
            <person name="Floudas D."/>
            <person name="Copeland A."/>
            <person name="Barry K.W."/>
            <person name="Cichocki N."/>
            <person name="Veneault-Fourrey C."/>
            <person name="LaButti K."/>
            <person name="Lindquist E.A."/>
            <person name="Lipzen A."/>
            <person name="Lundell T."/>
            <person name="Morin E."/>
            <person name="Murat C."/>
            <person name="Sun H."/>
            <person name="Tunlid A."/>
            <person name="Henrissat B."/>
            <person name="Grigoriev I.V."/>
            <person name="Hibbett D.S."/>
            <person name="Martin F."/>
            <person name="Nordberg H.P."/>
            <person name="Cantor M.N."/>
            <person name="Hua S.X."/>
        </authorList>
    </citation>
    <scope>NUCLEOTIDE SEQUENCE [LARGE SCALE GENOMIC DNA]</scope>
    <source>
        <strain evidence="2 3">F 1598</strain>
    </source>
</reference>
<dbReference type="HOGENOM" id="CLU_2159363_0_0_1"/>
<organism evidence="2 3">
    <name type="scientific">Piloderma croceum (strain F 1598)</name>
    <dbReference type="NCBI Taxonomy" id="765440"/>
    <lineage>
        <taxon>Eukaryota</taxon>
        <taxon>Fungi</taxon>
        <taxon>Dikarya</taxon>
        <taxon>Basidiomycota</taxon>
        <taxon>Agaricomycotina</taxon>
        <taxon>Agaricomycetes</taxon>
        <taxon>Agaricomycetidae</taxon>
        <taxon>Atheliales</taxon>
        <taxon>Atheliaceae</taxon>
        <taxon>Piloderma</taxon>
    </lineage>
</organism>
<dbReference type="InParanoid" id="A0A0C3AZE0"/>
<evidence type="ECO:0000256" key="1">
    <source>
        <dbReference type="SAM" id="MobiDB-lite"/>
    </source>
</evidence>
<feature type="region of interest" description="Disordered" evidence="1">
    <location>
        <begin position="1"/>
        <end position="24"/>
    </location>
</feature>
<gene>
    <name evidence="2" type="ORF">PILCRDRAFT_823631</name>
</gene>
<keyword evidence="3" id="KW-1185">Reference proteome</keyword>
<name>A0A0C3AZE0_PILCF</name>
<dbReference type="AlphaFoldDB" id="A0A0C3AZE0"/>